<dbReference type="Pfam" id="PF17162">
    <property type="entry name" value="DUF5118"/>
    <property type="match status" value="1"/>
</dbReference>
<feature type="chain" id="PRO_5038373767" evidence="2">
    <location>
        <begin position="23"/>
        <end position="327"/>
    </location>
</feature>
<evidence type="ECO:0000313" key="6">
    <source>
        <dbReference type="Proteomes" id="UP000823772"/>
    </source>
</evidence>
<feature type="domain" description="DUF5117" evidence="3">
    <location>
        <begin position="135"/>
        <end position="318"/>
    </location>
</feature>
<feature type="non-terminal residue" evidence="5">
    <location>
        <position position="327"/>
    </location>
</feature>
<feature type="compositionally biased region" description="Basic residues" evidence="1">
    <location>
        <begin position="43"/>
        <end position="55"/>
    </location>
</feature>
<feature type="region of interest" description="Disordered" evidence="1">
    <location>
        <begin position="25"/>
        <end position="74"/>
    </location>
</feature>
<dbReference type="PANTHER" id="PTHR38478:SF1">
    <property type="entry name" value="ZINC DEPENDENT METALLOPROTEASE DOMAIN LIPOPROTEIN"/>
    <property type="match status" value="1"/>
</dbReference>
<dbReference type="PANTHER" id="PTHR38478">
    <property type="entry name" value="PEPTIDASE M1A AND M12B"/>
    <property type="match status" value="1"/>
</dbReference>
<sequence length="327" mass="37048">MKHFLTIALCAMMLFSGGISSAASLPENDGSRYSVQKSEKKDKKDRKVKKNRKGKKGEAVPAPEAKPEKKKGPEALDKFIKKDAEVKDGLVKIISQDDKFYFAVPDSLLGKEILVVSRLTRAAAGVRGMFSGYAGDQVNQTVIFFEKGPDDRIFIREMDYSEMAEPSSAMYENLKRSSLQAIIGSFAIKAQNAAKDTSVIDVTDFFNSDNARLYFGQWEKRMFGIMNMEKDKSYVSSMRTYPINTEVSVVKTYARKEGSSPATFEFNVSMVKLPEDPMTPRYYDPRVGYFTANYTSFDKNPQGVETVRMITRWRLEPKPEDREKYMA</sequence>
<name>A0A9D9IZV3_9BACT</name>
<evidence type="ECO:0000256" key="1">
    <source>
        <dbReference type="SAM" id="MobiDB-lite"/>
    </source>
</evidence>
<feature type="compositionally biased region" description="Basic and acidic residues" evidence="1">
    <location>
        <begin position="65"/>
        <end position="74"/>
    </location>
</feature>
<proteinExistence type="predicted"/>
<comment type="caution">
    <text evidence="5">The sequence shown here is derived from an EMBL/GenBank/DDBJ whole genome shotgun (WGS) entry which is preliminary data.</text>
</comment>
<reference evidence="5" key="2">
    <citation type="journal article" date="2021" name="PeerJ">
        <title>Extensive microbial diversity within the chicken gut microbiome revealed by metagenomics and culture.</title>
        <authorList>
            <person name="Gilroy R."/>
            <person name="Ravi A."/>
            <person name="Getino M."/>
            <person name="Pursley I."/>
            <person name="Horton D.L."/>
            <person name="Alikhan N.F."/>
            <person name="Baker D."/>
            <person name="Gharbi K."/>
            <person name="Hall N."/>
            <person name="Watson M."/>
            <person name="Adriaenssens E.M."/>
            <person name="Foster-Nyarko E."/>
            <person name="Jarju S."/>
            <person name="Secka A."/>
            <person name="Antonio M."/>
            <person name="Oren A."/>
            <person name="Chaudhuri R.R."/>
            <person name="La Ragione R."/>
            <person name="Hildebrand F."/>
            <person name="Pallen M.J."/>
        </authorList>
    </citation>
    <scope>NUCLEOTIDE SEQUENCE</scope>
    <source>
        <strain evidence="5">B3-2255</strain>
    </source>
</reference>
<dbReference type="Proteomes" id="UP000823772">
    <property type="component" value="Unassembled WGS sequence"/>
</dbReference>
<gene>
    <name evidence="5" type="ORF">IAC87_00920</name>
</gene>
<dbReference type="EMBL" id="JADILY010000018">
    <property type="protein sequence ID" value="MBO8481090.1"/>
    <property type="molecule type" value="Genomic_DNA"/>
</dbReference>
<evidence type="ECO:0000313" key="5">
    <source>
        <dbReference type="EMBL" id="MBO8481090.1"/>
    </source>
</evidence>
<organism evidence="5 6">
    <name type="scientific">Candidatus Merdivivens faecigallinarum</name>
    <dbReference type="NCBI Taxonomy" id="2840871"/>
    <lineage>
        <taxon>Bacteria</taxon>
        <taxon>Pseudomonadati</taxon>
        <taxon>Bacteroidota</taxon>
        <taxon>Bacteroidia</taxon>
        <taxon>Bacteroidales</taxon>
        <taxon>Muribaculaceae</taxon>
        <taxon>Muribaculaceae incertae sedis</taxon>
        <taxon>Candidatus Merdivivens</taxon>
    </lineage>
</organism>
<dbReference type="InterPro" id="IPR033428">
    <property type="entry name" value="DUF5118"/>
</dbReference>
<feature type="domain" description="DUF5118" evidence="4">
    <location>
        <begin position="75"/>
        <end position="121"/>
    </location>
</feature>
<dbReference type="InterPro" id="IPR033413">
    <property type="entry name" value="DUF5117"/>
</dbReference>
<dbReference type="Pfam" id="PF17148">
    <property type="entry name" value="DUF5117"/>
    <property type="match status" value="1"/>
</dbReference>
<keyword evidence="2" id="KW-0732">Signal</keyword>
<evidence type="ECO:0000259" key="4">
    <source>
        <dbReference type="Pfam" id="PF17162"/>
    </source>
</evidence>
<evidence type="ECO:0000259" key="3">
    <source>
        <dbReference type="Pfam" id="PF17148"/>
    </source>
</evidence>
<evidence type="ECO:0000256" key="2">
    <source>
        <dbReference type="SAM" id="SignalP"/>
    </source>
</evidence>
<reference evidence="5" key="1">
    <citation type="submission" date="2020-10" db="EMBL/GenBank/DDBJ databases">
        <authorList>
            <person name="Gilroy R."/>
        </authorList>
    </citation>
    <scope>NUCLEOTIDE SEQUENCE</scope>
    <source>
        <strain evidence="5">B3-2255</strain>
    </source>
</reference>
<dbReference type="AlphaFoldDB" id="A0A9D9IZV3"/>
<feature type="signal peptide" evidence="2">
    <location>
        <begin position="1"/>
        <end position="22"/>
    </location>
</feature>
<accession>A0A9D9IZV3</accession>
<protein>
    <submittedName>
        <fullName evidence="5">DUF5117 domain-containing protein</fullName>
    </submittedName>
</protein>